<evidence type="ECO:0000313" key="2">
    <source>
        <dbReference type="Proteomes" id="UP000005239"/>
    </source>
</evidence>
<accession>A0A2A6C3X6</accession>
<accession>A0A8R1UWY1</accession>
<sequence>MRAILPETAVIASVLLTIVCILLIKKTSSISATYGKLLIISVCFSSFFDVYMQWIFDGAILLPSLCVYRDRPLINIPFSAAVGCVKLIVLVFSKYERNEKKYILQSLFCSLIALLAPIHFSLFIYRHQFLRVPHSNTEEYIDVTYMVKVRSERRLPAPMTHQSYYDYRSMHSFEEY</sequence>
<reference evidence="2" key="1">
    <citation type="journal article" date="2008" name="Nat. Genet.">
        <title>The Pristionchus pacificus genome provides a unique perspective on nematode lifestyle and parasitism.</title>
        <authorList>
            <person name="Dieterich C."/>
            <person name="Clifton S.W."/>
            <person name="Schuster L.N."/>
            <person name="Chinwalla A."/>
            <person name="Delehaunty K."/>
            <person name="Dinkelacker I."/>
            <person name="Fulton L."/>
            <person name="Fulton R."/>
            <person name="Godfrey J."/>
            <person name="Minx P."/>
            <person name="Mitreva M."/>
            <person name="Roeseler W."/>
            <person name="Tian H."/>
            <person name="Witte H."/>
            <person name="Yang S.P."/>
            <person name="Wilson R.K."/>
            <person name="Sommer R.J."/>
        </authorList>
    </citation>
    <scope>NUCLEOTIDE SEQUENCE [LARGE SCALE GENOMIC DNA]</scope>
    <source>
        <strain evidence="2">PS312</strain>
    </source>
</reference>
<dbReference type="Proteomes" id="UP000005239">
    <property type="component" value="Unassembled WGS sequence"/>
</dbReference>
<gene>
    <name evidence="1" type="primary">WBGene00279058</name>
</gene>
<reference evidence="1" key="2">
    <citation type="submission" date="2022-06" db="UniProtKB">
        <authorList>
            <consortium name="EnsemblMetazoa"/>
        </authorList>
    </citation>
    <scope>IDENTIFICATION</scope>
    <source>
        <strain evidence="1">PS312</strain>
    </source>
</reference>
<keyword evidence="2" id="KW-1185">Reference proteome</keyword>
<organism evidence="1 2">
    <name type="scientific">Pristionchus pacificus</name>
    <name type="common">Parasitic nematode worm</name>
    <dbReference type="NCBI Taxonomy" id="54126"/>
    <lineage>
        <taxon>Eukaryota</taxon>
        <taxon>Metazoa</taxon>
        <taxon>Ecdysozoa</taxon>
        <taxon>Nematoda</taxon>
        <taxon>Chromadorea</taxon>
        <taxon>Rhabditida</taxon>
        <taxon>Rhabditina</taxon>
        <taxon>Diplogasteromorpha</taxon>
        <taxon>Diplogasteroidea</taxon>
        <taxon>Neodiplogasteridae</taxon>
        <taxon>Pristionchus</taxon>
    </lineage>
</organism>
<protein>
    <submittedName>
        <fullName evidence="1">Uncharacterized protein</fullName>
    </submittedName>
</protein>
<dbReference type="EnsemblMetazoa" id="PPA40689.1">
    <property type="protein sequence ID" value="PPA40689.1"/>
    <property type="gene ID" value="WBGene00279058"/>
</dbReference>
<dbReference type="AlphaFoldDB" id="A0A2A6C3X6"/>
<proteinExistence type="predicted"/>
<name>A0A2A6C3X6_PRIPA</name>
<evidence type="ECO:0000313" key="1">
    <source>
        <dbReference type="EnsemblMetazoa" id="PPA40689.1"/>
    </source>
</evidence>